<evidence type="ECO:0000256" key="1">
    <source>
        <dbReference type="ARBA" id="ARBA00006692"/>
    </source>
</evidence>
<evidence type="ECO:0000313" key="6">
    <source>
        <dbReference type="RefSeq" id="XP_019617576.1"/>
    </source>
</evidence>
<dbReference type="RefSeq" id="XP_019617575.1">
    <property type="nucleotide sequence ID" value="XM_019762016.1"/>
</dbReference>
<dbReference type="CDD" id="cd23767">
    <property type="entry name" value="IQCD"/>
    <property type="match status" value="1"/>
</dbReference>
<dbReference type="SUPFAM" id="SSF48726">
    <property type="entry name" value="Immunoglobulin"/>
    <property type="match status" value="2"/>
</dbReference>
<dbReference type="SMART" id="SM00409">
    <property type="entry name" value="IG"/>
    <property type="match status" value="2"/>
</dbReference>
<dbReference type="InterPro" id="IPR013098">
    <property type="entry name" value="Ig_I-set"/>
</dbReference>
<sequence length="284" mass="32321">MPKQPAAKKEDDKNPFEGVDVKDPIVVRAATRIQAAFRSHKSRKELMEKSLPSFTQVSSHTYYTYYSNYSYYPYCIRARGIQAAFRSHKSCKELMEKSLPSFTQELKDMFGYEGSATSFFCRVWGIPDPVITWYKDGELIKEGPKYQIGFDSKDGTTLTIQNVSREDVGQYTCKANNSHGEAFDSARLIVDIPAKVTKPPENVTAKKGDTITMRVEIEGDPEADVIWKHKKKEINEGGRYSYEDTDTYSILRIQNATEEDAGKYEIEVENDMGKDRTFCAVSVK</sequence>
<dbReference type="InterPro" id="IPR003598">
    <property type="entry name" value="Ig_sub2"/>
</dbReference>
<dbReference type="GeneID" id="109464915"/>
<dbReference type="OrthoDB" id="2152335at2759"/>
<dbReference type="Pfam" id="PF00612">
    <property type="entry name" value="IQ"/>
    <property type="match status" value="1"/>
</dbReference>
<dbReference type="AlphaFoldDB" id="A0A6P4YKD7"/>
<keyword evidence="4" id="KW-1185">Reference proteome</keyword>
<protein>
    <submittedName>
        <fullName evidence="5 6">CAVP-target protein isoform X1</fullName>
    </submittedName>
</protein>
<dbReference type="InterPro" id="IPR007110">
    <property type="entry name" value="Ig-like_dom"/>
</dbReference>
<evidence type="ECO:0000256" key="2">
    <source>
        <dbReference type="ARBA" id="ARBA00023319"/>
    </source>
</evidence>
<evidence type="ECO:0000313" key="5">
    <source>
        <dbReference type="RefSeq" id="XP_019617575.1"/>
    </source>
</evidence>
<dbReference type="InterPro" id="IPR000048">
    <property type="entry name" value="IQ_motif_EF-hand-BS"/>
</dbReference>
<dbReference type="GO" id="GO:0055013">
    <property type="term" value="P:cardiac muscle cell development"/>
    <property type="evidence" value="ECO:0007669"/>
    <property type="project" value="UniProtKB-ARBA"/>
</dbReference>
<dbReference type="InterPro" id="IPR013783">
    <property type="entry name" value="Ig-like_fold"/>
</dbReference>
<dbReference type="PANTHER" id="PTHR47633">
    <property type="entry name" value="IMMUNOGLOBULIN"/>
    <property type="match status" value="1"/>
</dbReference>
<comment type="similarity">
    <text evidence="1">Belongs to the protein kinase superfamily. CAMK Ser/Thr protein kinase family.</text>
</comment>
<dbReference type="Gene3D" id="2.60.40.10">
    <property type="entry name" value="Immunoglobulins"/>
    <property type="match status" value="2"/>
</dbReference>
<dbReference type="Proteomes" id="UP000515135">
    <property type="component" value="Unplaced"/>
</dbReference>
<evidence type="ECO:0000259" key="3">
    <source>
        <dbReference type="PROSITE" id="PS50835"/>
    </source>
</evidence>
<reference evidence="5 6" key="1">
    <citation type="submission" date="2025-04" db="UniProtKB">
        <authorList>
            <consortium name="RefSeq"/>
        </authorList>
    </citation>
    <scope>IDENTIFICATION</scope>
    <source>
        <tissue evidence="5 6">Gonad</tissue>
    </source>
</reference>
<dbReference type="InterPro" id="IPR003599">
    <property type="entry name" value="Ig_sub"/>
</dbReference>
<feature type="domain" description="Ig-like" evidence="3">
    <location>
        <begin position="193"/>
        <end position="282"/>
    </location>
</feature>
<dbReference type="FunFam" id="2.60.40.10:FF:000107">
    <property type="entry name" value="Myosin, light chain kinase a"/>
    <property type="match status" value="1"/>
</dbReference>
<dbReference type="PROSITE" id="PS50835">
    <property type="entry name" value="IG_LIKE"/>
    <property type="match status" value="2"/>
</dbReference>
<feature type="domain" description="Ig-like" evidence="3">
    <location>
        <begin position="100"/>
        <end position="189"/>
    </location>
</feature>
<evidence type="ECO:0000313" key="4">
    <source>
        <dbReference type="Proteomes" id="UP000515135"/>
    </source>
</evidence>
<dbReference type="SMART" id="SM00408">
    <property type="entry name" value="IGc2"/>
    <property type="match status" value="2"/>
</dbReference>
<dbReference type="FunFam" id="2.60.40.10:FF:000080">
    <property type="entry name" value="Myosin light chain kinase, smooth muscle"/>
    <property type="match status" value="1"/>
</dbReference>
<dbReference type="GO" id="GO:0004672">
    <property type="term" value="F:protein kinase activity"/>
    <property type="evidence" value="ECO:0007669"/>
    <property type="project" value="TreeGrafter"/>
</dbReference>
<name>A0A6P4YKD7_BRABE</name>
<dbReference type="PROSITE" id="PS50096">
    <property type="entry name" value="IQ"/>
    <property type="match status" value="1"/>
</dbReference>
<keyword evidence="2" id="KW-0393">Immunoglobulin domain</keyword>
<organism evidence="4 6">
    <name type="scientific">Branchiostoma belcheri</name>
    <name type="common">Amphioxus</name>
    <dbReference type="NCBI Taxonomy" id="7741"/>
    <lineage>
        <taxon>Eukaryota</taxon>
        <taxon>Metazoa</taxon>
        <taxon>Chordata</taxon>
        <taxon>Cephalochordata</taxon>
        <taxon>Leptocardii</taxon>
        <taxon>Amphioxiformes</taxon>
        <taxon>Branchiostomatidae</taxon>
        <taxon>Branchiostoma</taxon>
    </lineage>
</organism>
<dbReference type="KEGG" id="bbel:109464915"/>
<dbReference type="Gene3D" id="1.20.5.190">
    <property type="match status" value="1"/>
</dbReference>
<dbReference type="InterPro" id="IPR036179">
    <property type="entry name" value="Ig-like_dom_sf"/>
</dbReference>
<proteinExistence type="inferred from homology"/>
<gene>
    <name evidence="5 6" type="primary">LOC109464915</name>
</gene>
<accession>A0A6P4YKD7</accession>
<dbReference type="Pfam" id="PF07679">
    <property type="entry name" value="I-set"/>
    <property type="match status" value="2"/>
</dbReference>
<dbReference type="RefSeq" id="XP_019617576.1">
    <property type="nucleotide sequence ID" value="XM_019762017.1"/>
</dbReference>